<protein>
    <submittedName>
        <fullName evidence="1">Uncharacterized protein</fullName>
    </submittedName>
</protein>
<dbReference type="Proteomes" id="UP000184447">
    <property type="component" value="Unassembled WGS sequence"/>
</dbReference>
<accession>A0A1M5XKA4</accession>
<dbReference type="EMBL" id="FQXM01000031">
    <property type="protein sequence ID" value="SHI00250.1"/>
    <property type="molecule type" value="Genomic_DNA"/>
</dbReference>
<dbReference type="AlphaFoldDB" id="A0A1M5XKA4"/>
<dbReference type="OrthoDB" id="1911145at2"/>
<organism evidence="1 2">
    <name type="scientific">Clostridium grantii DSM 8605</name>
    <dbReference type="NCBI Taxonomy" id="1121316"/>
    <lineage>
        <taxon>Bacteria</taxon>
        <taxon>Bacillati</taxon>
        <taxon>Bacillota</taxon>
        <taxon>Clostridia</taxon>
        <taxon>Eubacteriales</taxon>
        <taxon>Clostridiaceae</taxon>
        <taxon>Clostridium</taxon>
    </lineage>
</organism>
<name>A0A1M5XKA4_9CLOT</name>
<evidence type="ECO:0000313" key="1">
    <source>
        <dbReference type="EMBL" id="SHI00250.1"/>
    </source>
</evidence>
<dbReference type="STRING" id="1121316.SAMN02745207_03731"/>
<gene>
    <name evidence="1" type="ORF">SAMN02745207_03731</name>
</gene>
<evidence type="ECO:0000313" key="2">
    <source>
        <dbReference type="Proteomes" id="UP000184447"/>
    </source>
</evidence>
<proteinExistence type="predicted"/>
<sequence length="78" mass="9073">MLTNVLETIVKGSTIEFLNIPESEFISKYENIDKEAAKKCTEEYFNSRNIKVKSNIMEIKLYKDTHNVEITLDRTSRG</sequence>
<reference evidence="1 2" key="1">
    <citation type="submission" date="2016-11" db="EMBL/GenBank/DDBJ databases">
        <authorList>
            <person name="Jaros S."/>
            <person name="Januszkiewicz K."/>
            <person name="Wedrychowicz H."/>
        </authorList>
    </citation>
    <scope>NUCLEOTIDE SEQUENCE [LARGE SCALE GENOMIC DNA]</scope>
    <source>
        <strain evidence="1 2">DSM 8605</strain>
    </source>
</reference>
<dbReference type="RefSeq" id="WP_073340546.1">
    <property type="nucleotide sequence ID" value="NZ_FQXM01000031.1"/>
</dbReference>
<keyword evidence="2" id="KW-1185">Reference proteome</keyword>